<evidence type="ECO:0000313" key="2">
    <source>
        <dbReference type="EMBL" id="EMF51029.1"/>
    </source>
</evidence>
<evidence type="ECO:0000256" key="1">
    <source>
        <dbReference type="SAM" id="MobiDB-lite"/>
    </source>
</evidence>
<evidence type="ECO:0000313" key="3">
    <source>
        <dbReference type="Proteomes" id="UP000030760"/>
    </source>
</evidence>
<organism evidence="2 3">
    <name type="scientific">Streptomyces bottropensis ATCC 25435</name>
    <dbReference type="NCBI Taxonomy" id="1054862"/>
    <lineage>
        <taxon>Bacteria</taxon>
        <taxon>Bacillati</taxon>
        <taxon>Actinomycetota</taxon>
        <taxon>Actinomycetes</taxon>
        <taxon>Kitasatosporales</taxon>
        <taxon>Streptomycetaceae</taxon>
        <taxon>Streptomyces</taxon>
    </lineage>
</organism>
<accession>M3FG90</accession>
<name>M3FG90_9ACTN</name>
<dbReference type="Proteomes" id="UP000030760">
    <property type="component" value="Unassembled WGS sequence"/>
</dbReference>
<gene>
    <name evidence="2" type="ORF">SBD_7746</name>
</gene>
<reference evidence="3" key="1">
    <citation type="journal article" date="2013" name="Genome Announc.">
        <title>Draft Genome Sequence of Streptomyces bottropensis ATCC 25435, a Bottromycin-Producing Actinomycete.</title>
        <authorList>
            <person name="Zhang H."/>
            <person name="Zhou W."/>
            <person name="Zhuang Y."/>
            <person name="Liang X."/>
            <person name="Liu T."/>
        </authorList>
    </citation>
    <scope>NUCLEOTIDE SEQUENCE [LARGE SCALE GENOMIC DNA]</scope>
    <source>
        <strain evidence="3">ATCC 25435</strain>
    </source>
</reference>
<protein>
    <submittedName>
        <fullName evidence="2">Uncharacterized protein</fullName>
    </submittedName>
</protein>
<feature type="region of interest" description="Disordered" evidence="1">
    <location>
        <begin position="1"/>
        <end position="25"/>
    </location>
</feature>
<proteinExistence type="predicted"/>
<dbReference type="AlphaFoldDB" id="M3FG90"/>
<dbReference type="EMBL" id="KB405097">
    <property type="protein sequence ID" value="EMF51029.1"/>
    <property type="molecule type" value="Genomic_DNA"/>
</dbReference>
<sequence>MPVCLVHGGSVSRGRARSQGATGDVTRPTHALLAHALVRRRARGGGRDGGGPDY</sequence>